<feature type="region of interest" description="Disordered" evidence="1">
    <location>
        <begin position="407"/>
        <end position="489"/>
    </location>
</feature>
<feature type="region of interest" description="Disordered" evidence="1">
    <location>
        <begin position="508"/>
        <end position="802"/>
    </location>
</feature>
<gene>
    <name evidence="2" type="ORF">SAMN05216377_104402</name>
</gene>
<feature type="region of interest" description="Disordered" evidence="1">
    <location>
        <begin position="822"/>
        <end position="888"/>
    </location>
</feature>
<feature type="compositionally biased region" description="Basic and acidic residues" evidence="1">
    <location>
        <begin position="639"/>
        <end position="682"/>
    </location>
</feature>
<dbReference type="Proteomes" id="UP000198967">
    <property type="component" value="Unassembled WGS sequence"/>
</dbReference>
<evidence type="ECO:0000256" key="1">
    <source>
        <dbReference type="SAM" id="MobiDB-lite"/>
    </source>
</evidence>
<organism evidence="2 3">
    <name type="scientific">Pseudonocardia oroxyli</name>
    <dbReference type="NCBI Taxonomy" id="366584"/>
    <lineage>
        <taxon>Bacteria</taxon>
        <taxon>Bacillati</taxon>
        <taxon>Actinomycetota</taxon>
        <taxon>Actinomycetes</taxon>
        <taxon>Pseudonocardiales</taxon>
        <taxon>Pseudonocardiaceae</taxon>
        <taxon>Pseudonocardia</taxon>
    </lineage>
</organism>
<feature type="compositionally biased region" description="Low complexity" evidence="1">
    <location>
        <begin position="761"/>
        <end position="788"/>
    </location>
</feature>
<evidence type="ECO:0000313" key="3">
    <source>
        <dbReference type="Proteomes" id="UP000198967"/>
    </source>
</evidence>
<feature type="compositionally biased region" description="Basic and acidic residues" evidence="1">
    <location>
        <begin position="736"/>
        <end position="746"/>
    </location>
</feature>
<feature type="compositionally biased region" description="Low complexity" evidence="1">
    <location>
        <begin position="558"/>
        <end position="568"/>
    </location>
</feature>
<evidence type="ECO:0008006" key="4">
    <source>
        <dbReference type="Google" id="ProtNLM"/>
    </source>
</evidence>
<dbReference type="RefSeq" id="WP_093079780.1">
    <property type="nucleotide sequence ID" value="NZ_FNBE01000004.1"/>
</dbReference>
<feature type="compositionally biased region" description="Basic and acidic residues" evidence="1">
    <location>
        <begin position="574"/>
        <end position="591"/>
    </location>
</feature>
<feature type="compositionally biased region" description="Low complexity" evidence="1">
    <location>
        <begin position="850"/>
        <end position="863"/>
    </location>
</feature>
<dbReference type="EMBL" id="FNBE01000004">
    <property type="protein sequence ID" value="SDF38932.1"/>
    <property type="molecule type" value="Genomic_DNA"/>
</dbReference>
<feature type="region of interest" description="Disordered" evidence="1">
    <location>
        <begin position="1000"/>
        <end position="1080"/>
    </location>
</feature>
<keyword evidence="3" id="KW-1185">Reference proteome</keyword>
<sequence>MSEAVRHGTDELSGAALTTVAASLRWSRPDLTAGLAEHAAEVTPETDPVWLLASGWRAHGLAATGDGRTVIAEVLEQLARRGVEPAVADGARLVVEVASVSQENGDTGVARRLAQQALTLAVGSAEVRLDARLVLIRCAVSAGEAASTVDALLSRARADADALAGSVARAAVELVAATVALDRAASVAAVEAATEGLRVLDGAGGRRAAPSLYDALLAHRIAALLEAGRRAEAHGVARGALVAAPGRANAQAARLRLAVARATSEDEAATGTALAEAADLAAVVDLPGLEAACRTALAELAERTGALDVALREMRAGMAAEQRDKERGRRHRELVADFEAALGRRGARSTDVRPADRLLDESATGHGPTPPERTATDTKPGAAAPPSGMSAIDALLGGFSSEADALLGGPLAEPRPVRRSDDGLGTPPVAGAAPEDGRRNGRPKSAGNTGEAQSDDGAEPAERPRRLTQRRRATAVPIDEPATNGRSATSYGALLGDALISELRASGQWSDDGDRAGSWPRLTRSRTGESAATAAAGAAARSADAADGGSRHEGADTAGAPAGGAPVRRPARRRAAEESAPRSPRADRDDATADSPRGGSDRDQDVLGVGVPDSGTRGAHGGDQAGRRGGDEAGGQGHEVGRQSDAADRRGDNASRHGDAGSRRGDAAGRHGGEAGRPELEVSGRVGDVAGRRGGQAGVHDDQAGRDSDQAGRHGDRAGHGEPAGGHGEQTAPHEATADAARDGSGRHGAGSTSSRRRAGHAAAEADLPAASDEARGSASAVSAAVAAKPTGANGGAPADGAGDWLREAIAELDRVWGRAEPAAAPTVAGAAAASGVVGPPVGTGGEGPADGARSGSGEAGASGRRRRPEAGESPSDSGGREPDPAAVGTTVVIDLVEGDRRVHSPQAERILRDLTDRMRVHLPRRGRVRPEDPATLRVDLPGRDRAESAAWMQPVLGDLAAAVAMAVSRDPIGMDGLGAVRLRGTVHGTDGESGAQLVQELPEPSDGPGAEPGAGLDQARAAEDTGARRHRRRSAEAPDQGATTSTTGSTGEPDNAPGDSATPAAAERTPGRSGRESLGNLLADAMAAYRGM</sequence>
<feature type="compositionally biased region" description="Basic and acidic residues" evidence="1">
    <location>
        <begin position="699"/>
        <end position="720"/>
    </location>
</feature>
<feature type="region of interest" description="Disordered" evidence="1">
    <location>
        <begin position="343"/>
        <end position="390"/>
    </location>
</feature>
<feature type="compositionally biased region" description="Low complexity" evidence="1">
    <location>
        <begin position="528"/>
        <end position="548"/>
    </location>
</feature>
<protein>
    <recommendedName>
        <fullName evidence="4">Syndecan 1</fullName>
    </recommendedName>
</protein>
<dbReference type="STRING" id="366584.SAMN05216377_104402"/>
<dbReference type="AlphaFoldDB" id="A0A1G7KNZ1"/>
<feature type="compositionally biased region" description="Basic and acidic residues" evidence="1">
    <location>
        <begin position="348"/>
        <end position="360"/>
    </location>
</feature>
<accession>A0A1G7KNZ1</accession>
<feature type="compositionally biased region" description="Low complexity" evidence="1">
    <location>
        <begin position="380"/>
        <end position="390"/>
    </location>
</feature>
<proteinExistence type="predicted"/>
<feature type="compositionally biased region" description="Low complexity" evidence="1">
    <location>
        <begin position="822"/>
        <end position="841"/>
    </location>
</feature>
<reference evidence="2 3" key="1">
    <citation type="submission" date="2016-10" db="EMBL/GenBank/DDBJ databases">
        <authorList>
            <person name="de Groot N.N."/>
        </authorList>
    </citation>
    <scope>NUCLEOTIDE SEQUENCE [LARGE SCALE GENOMIC DNA]</scope>
    <source>
        <strain evidence="2 3">CGMCC 4.3143</strain>
    </source>
</reference>
<name>A0A1G7KNZ1_PSEOR</name>
<evidence type="ECO:0000313" key="2">
    <source>
        <dbReference type="EMBL" id="SDF38932.1"/>
    </source>
</evidence>